<dbReference type="GO" id="GO:0070402">
    <property type="term" value="F:NADPH binding"/>
    <property type="evidence" value="ECO:0007669"/>
    <property type="project" value="InterPro"/>
</dbReference>
<evidence type="ECO:0000256" key="3">
    <source>
        <dbReference type="ARBA" id="ARBA00022528"/>
    </source>
</evidence>
<evidence type="ECO:0000313" key="21">
    <source>
        <dbReference type="EMBL" id="KAK9288928.1"/>
    </source>
</evidence>
<comment type="function">
    <text evidence="16">Catalyzes the conversion of 4-hydroxy-tetrahydrodipicolinate (HTPA) to tetrahydrodipicolinate.</text>
</comment>
<evidence type="ECO:0000256" key="11">
    <source>
        <dbReference type="ARBA" id="ARBA00023154"/>
    </source>
</evidence>
<dbReference type="InterPro" id="IPR046372">
    <property type="entry name" value="PARG_cat_C"/>
</dbReference>
<evidence type="ECO:0000256" key="10">
    <source>
        <dbReference type="ARBA" id="ARBA00023027"/>
    </source>
</evidence>
<keyword evidence="10" id="KW-0520">NAD</keyword>
<dbReference type="GO" id="GO:0004649">
    <property type="term" value="F:poly(ADP-ribose) glycohydrolase activity"/>
    <property type="evidence" value="ECO:0007669"/>
    <property type="project" value="InterPro"/>
</dbReference>
<dbReference type="NCBIfam" id="TIGR02130">
    <property type="entry name" value="dapB_plant"/>
    <property type="match status" value="1"/>
</dbReference>
<comment type="similarity">
    <text evidence="2">Belongs to the DapB family.</text>
</comment>
<dbReference type="FunFam" id="3.40.50.720:FF:000264">
    <property type="entry name" value="4-hydroxy-tetrahydrodipicolinate reductase 2 chloroplastic"/>
    <property type="match status" value="1"/>
</dbReference>
<comment type="catalytic activity">
    <reaction evidence="15">
        <text>(S)-2,3,4,5-tetrahydrodipicolinate + NAD(+) + H2O = (2S,4S)-4-hydroxy-2,3,4,5-tetrahydrodipicolinate + NADH + H(+)</text>
        <dbReference type="Rhea" id="RHEA:35323"/>
        <dbReference type="ChEBI" id="CHEBI:15377"/>
        <dbReference type="ChEBI" id="CHEBI:15378"/>
        <dbReference type="ChEBI" id="CHEBI:16845"/>
        <dbReference type="ChEBI" id="CHEBI:57540"/>
        <dbReference type="ChEBI" id="CHEBI:57945"/>
        <dbReference type="ChEBI" id="CHEBI:67139"/>
        <dbReference type="EC" id="1.17.1.8"/>
    </reaction>
</comment>
<dbReference type="Proteomes" id="UP001415857">
    <property type="component" value="Unassembled WGS sequence"/>
</dbReference>
<comment type="catalytic activity">
    <reaction evidence="14">
        <text>(S)-2,3,4,5-tetrahydrodipicolinate + NADP(+) + H2O = (2S,4S)-4-hydroxy-2,3,4,5-tetrahydrodipicolinate + NADPH + H(+)</text>
        <dbReference type="Rhea" id="RHEA:35331"/>
        <dbReference type="ChEBI" id="CHEBI:15377"/>
        <dbReference type="ChEBI" id="CHEBI:15378"/>
        <dbReference type="ChEBI" id="CHEBI:16845"/>
        <dbReference type="ChEBI" id="CHEBI:57783"/>
        <dbReference type="ChEBI" id="CHEBI:58349"/>
        <dbReference type="ChEBI" id="CHEBI:67139"/>
        <dbReference type="EC" id="1.17.1.8"/>
    </reaction>
</comment>
<keyword evidence="6" id="KW-0521">NADP</keyword>
<dbReference type="GO" id="GO:0009089">
    <property type="term" value="P:lysine biosynthetic process via diaminopimelate"/>
    <property type="evidence" value="ECO:0007669"/>
    <property type="project" value="InterPro"/>
</dbReference>
<evidence type="ECO:0000256" key="5">
    <source>
        <dbReference type="ARBA" id="ARBA00022640"/>
    </source>
</evidence>
<evidence type="ECO:0000256" key="7">
    <source>
        <dbReference type="ARBA" id="ARBA00022915"/>
    </source>
</evidence>
<keyword evidence="8" id="KW-0809">Transit peptide</keyword>
<dbReference type="EC" id="1.17.1.8" evidence="13"/>
<evidence type="ECO:0000256" key="2">
    <source>
        <dbReference type="ARBA" id="ARBA00006642"/>
    </source>
</evidence>
<evidence type="ECO:0000313" key="22">
    <source>
        <dbReference type="Proteomes" id="UP001415857"/>
    </source>
</evidence>
<dbReference type="Pfam" id="PF05028">
    <property type="entry name" value="PARG_cat_C"/>
    <property type="match status" value="1"/>
</dbReference>
<keyword evidence="22" id="KW-1185">Reference proteome</keyword>
<feature type="domain" description="PARG helical" evidence="20">
    <location>
        <begin position="408"/>
        <end position="542"/>
    </location>
</feature>
<proteinExistence type="inferred from homology"/>
<dbReference type="GO" id="GO:0009570">
    <property type="term" value="C:chloroplast stroma"/>
    <property type="evidence" value="ECO:0007669"/>
    <property type="project" value="TreeGrafter"/>
</dbReference>
<dbReference type="Gene3D" id="3.40.50.720">
    <property type="entry name" value="NAD(P)-binding Rossmann-like Domain"/>
    <property type="match status" value="1"/>
</dbReference>
<keyword evidence="4" id="KW-0028">Amino-acid biosynthesis</keyword>
<dbReference type="AlphaFoldDB" id="A0AAP0S3W2"/>
<evidence type="ECO:0000256" key="14">
    <source>
        <dbReference type="ARBA" id="ARBA00049080"/>
    </source>
</evidence>
<keyword evidence="3" id="KW-0150">Chloroplast</keyword>
<protein>
    <recommendedName>
        <fullName evidence="13">4-hydroxy-tetrahydrodipicolinate reductase</fullName>
        <ecNumber evidence="13">1.17.1.8</ecNumber>
    </recommendedName>
</protein>
<evidence type="ECO:0000256" key="8">
    <source>
        <dbReference type="ARBA" id="ARBA00022946"/>
    </source>
</evidence>
<sequence>MQIMAFALKVPTNIFRQENLASLSGGRRRTSVTLGKQRSLIPLLCMSNTPTQCLEKTSTGSQNMGLPILVNGCTGKMGKAVIEAAVSAGLHLIPFSFSSAEESGKTVQVCGKEIQVHGPSERESILSSVFDEYPDLIVVDYTVPAAVNDNANLYCKIGVPFVMGTTGGDREQLYKTVGESKVYAVISPQMGKQVVAFLAAMEIMAEQFPGAFSGYSLQVMESHQAGKLDTSGTAKAVISCFQKLGVSFEMDQVQNIRDPKQQIEMVGVPEEYLAGHAFHMYHLTSPDQTVSFEFQHNVCGRSIYAEGTVDAAIFLAKKVQSKADKRIYNMIDVLREVVLRSSSVFWPPQVVEALKALSGGPHHSKVDSGEVLFVAISDLRHSLSLSSHRLASSAADGYALFFDQLMLRAESAKWFGEVVPALATLLLQLPSLLETHYQNADGLVNGGRDGVKTGLRILGPQEAGIVFLSQELIGAILACSFFCLFPITNRGAKHLPTINFDHLFAGLYDSYSETLENKIKCIIHYFERICSSMPVGFVSFERKVLPLESSSLQVSYPKADFWSESVVPLCHFQVYSSGLIEDQSSGALEVDFANKYLGGGALHRGCVQEEIRFMINPELIAGMLFLPSMSDNEAIEIIGTERFSNYKGYASTFRFAGDYVDEREVDFMGRRKTRIIAIDALCSPRMRQYKLDFLLRYAKFFL</sequence>
<dbReference type="EMBL" id="JBBPBK010000003">
    <property type="protein sequence ID" value="KAK9288928.1"/>
    <property type="molecule type" value="Genomic_DNA"/>
</dbReference>
<evidence type="ECO:0000256" key="1">
    <source>
        <dbReference type="ARBA" id="ARBA00004229"/>
    </source>
</evidence>
<evidence type="ECO:0000256" key="4">
    <source>
        <dbReference type="ARBA" id="ARBA00022605"/>
    </source>
</evidence>
<reference evidence="21 22" key="1">
    <citation type="journal article" date="2024" name="Plant J.">
        <title>Genome sequences and population genomics reveal climatic adaptation and genomic divergence between two closely related sweetgum species.</title>
        <authorList>
            <person name="Xu W.Q."/>
            <person name="Ren C.Q."/>
            <person name="Zhang X.Y."/>
            <person name="Comes H.P."/>
            <person name="Liu X.H."/>
            <person name="Li Y.G."/>
            <person name="Kettle C.J."/>
            <person name="Jalonen R."/>
            <person name="Gaisberger H."/>
            <person name="Ma Y.Z."/>
            <person name="Qiu Y.X."/>
        </authorList>
    </citation>
    <scope>NUCLEOTIDE SEQUENCE [LARGE SCALE GENOMIC DNA]</scope>
    <source>
        <strain evidence="21">Hangzhou</strain>
    </source>
</reference>
<dbReference type="InterPro" id="IPR011859">
    <property type="entry name" value="Dihydrodipicolinate_Rdtase_pln"/>
</dbReference>
<evidence type="ECO:0000256" key="15">
    <source>
        <dbReference type="ARBA" id="ARBA00049396"/>
    </source>
</evidence>
<dbReference type="InterPro" id="IPR023940">
    <property type="entry name" value="DHDPR_bac"/>
</dbReference>
<dbReference type="GO" id="GO:0006282">
    <property type="term" value="P:regulation of DNA repair"/>
    <property type="evidence" value="ECO:0007669"/>
    <property type="project" value="InterPro"/>
</dbReference>
<dbReference type="InterPro" id="IPR048362">
    <property type="entry name" value="PARG_helical"/>
</dbReference>
<keyword evidence="9" id="KW-0560">Oxidoreductase</keyword>
<dbReference type="FunFam" id="3.30.360.10:FF:000037">
    <property type="entry name" value="4-hydroxy-tetrahydrodipicolinate reductase 2, chloroplastic"/>
    <property type="match status" value="1"/>
</dbReference>
<evidence type="ECO:0000259" key="17">
    <source>
        <dbReference type="Pfam" id="PF01113"/>
    </source>
</evidence>
<dbReference type="Pfam" id="PF05173">
    <property type="entry name" value="DapB_C"/>
    <property type="match status" value="1"/>
</dbReference>
<name>A0AAP0S3W2_LIQFO</name>
<evidence type="ECO:0000256" key="9">
    <source>
        <dbReference type="ARBA" id="ARBA00023002"/>
    </source>
</evidence>
<feature type="domain" description="Dihydrodipicolinate reductase C-terminal" evidence="19">
    <location>
        <begin position="194"/>
        <end position="334"/>
    </location>
</feature>
<dbReference type="PANTHER" id="PTHR20836:SF0">
    <property type="entry name" value="4-HYDROXY-TETRAHYDRODIPICOLINATE REDUCTASE 1, CHLOROPLASTIC-RELATED"/>
    <property type="match status" value="1"/>
</dbReference>
<keyword evidence="5" id="KW-0934">Plastid</keyword>
<dbReference type="GO" id="GO:0008839">
    <property type="term" value="F:4-hydroxy-tetrahydrodipicolinate reductase"/>
    <property type="evidence" value="ECO:0007669"/>
    <property type="project" value="UniProtKB-EC"/>
</dbReference>
<evidence type="ECO:0000259" key="19">
    <source>
        <dbReference type="Pfam" id="PF05173"/>
    </source>
</evidence>
<dbReference type="PANTHER" id="PTHR20836">
    <property type="entry name" value="DIHYDRODIPICOLINATE REDUCTASE"/>
    <property type="match status" value="1"/>
</dbReference>
<accession>A0AAP0S3W2</accession>
<feature type="domain" description="Dihydrodipicolinate reductase N-terminal" evidence="17">
    <location>
        <begin position="67"/>
        <end position="190"/>
    </location>
</feature>
<dbReference type="InterPro" id="IPR000846">
    <property type="entry name" value="DapB_N"/>
</dbReference>
<evidence type="ECO:0000256" key="13">
    <source>
        <dbReference type="ARBA" id="ARBA00038983"/>
    </source>
</evidence>
<comment type="pathway">
    <text evidence="12">Amino-acid biosynthesis; L-lysine biosynthesis via DAP pathway; (S)-tetrahydrodipicolinate from L-aspartate: step 4/4.</text>
</comment>
<comment type="caution">
    <text evidence="21">The sequence shown here is derived from an EMBL/GenBank/DDBJ whole genome shotgun (WGS) entry which is preliminary data.</text>
</comment>
<keyword evidence="7" id="KW-0220">Diaminopimelate biosynthesis</keyword>
<evidence type="ECO:0000259" key="18">
    <source>
        <dbReference type="Pfam" id="PF05028"/>
    </source>
</evidence>
<gene>
    <name evidence="21" type="ORF">L1049_017399</name>
</gene>
<dbReference type="Pfam" id="PF01113">
    <property type="entry name" value="DapB_N"/>
    <property type="match status" value="1"/>
</dbReference>
<dbReference type="Gene3D" id="3.30.360.10">
    <property type="entry name" value="Dihydrodipicolinate Reductase, domain 2"/>
    <property type="match status" value="1"/>
</dbReference>
<dbReference type="CDD" id="cd02274">
    <property type="entry name" value="DHDPR_N"/>
    <property type="match status" value="1"/>
</dbReference>
<keyword evidence="11" id="KW-0457">Lysine biosynthesis</keyword>
<dbReference type="Pfam" id="PF20811">
    <property type="entry name" value="PARG_cat_N"/>
    <property type="match status" value="1"/>
</dbReference>
<dbReference type="InterPro" id="IPR036291">
    <property type="entry name" value="NAD(P)-bd_dom_sf"/>
</dbReference>
<feature type="domain" description="PARG catalytic Macro" evidence="18">
    <location>
        <begin position="560"/>
        <end position="696"/>
    </location>
</feature>
<organism evidence="21 22">
    <name type="scientific">Liquidambar formosana</name>
    <name type="common">Formosan gum</name>
    <dbReference type="NCBI Taxonomy" id="63359"/>
    <lineage>
        <taxon>Eukaryota</taxon>
        <taxon>Viridiplantae</taxon>
        <taxon>Streptophyta</taxon>
        <taxon>Embryophyta</taxon>
        <taxon>Tracheophyta</taxon>
        <taxon>Spermatophyta</taxon>
        <taxon>Magnoliopsida</taxon>
        <taxon>eudicotyledons</taxon>
        <taxon>Gunneridae</taxon>
        <taxon>Pentapetalae</taxon>
        <taxon>Saxifragales</taxon>
        <taxon>Altingiaceae</taxon>
        <taxon>Liquidambar</taxon>
    </lineage>
</organism>
<dbReference type="SUPFAM" id="SSF51735">
    <property type="entry name" value="NAD(P)-binding Rossmann-fold domains"/>
    <property type="match status" value="1"/>
</dbReference>
<dbReference type="GO" id="GO:0019877">
    <property type="term" value="P:diaminopimelate biosynthetic process"/>
    <property type="evidence" value="ECO:0007669"/>
    <property type="project" value="UniProtKB-KW"/>
</dbReference>
<evidence type="ECO:0000259" key="20">
    <source>
        <dbReference type="Pfam" id="PF20811"/>
    </source>
</evidence>
<comment type="subcellular location">
    <subcellularLocation>
        <location evidence="1">Plastid</location>
        <location evidence="1">Chloroplast</location>
    </subcellularLocation>
</comment>
<evidence type="ECO:0000256" key="16">
    <source>
        <dbReference type="ARBA" id="ARBA00057936"/>
    </source>
</evidence>
<evidence type="ECO:0000256" key="6">
    <source>
        <dbReference type="ARBA" id="ARBA00022857"/>
    </source>
</evidence>
<dbReference type="InterPro" id="IPR022663">
    <property type="entry name" value="DapB_C"/>
</dbReference>
<evidence type="ECO:0000256" key="12">
    <source>
        <dbReference type="ARBA" id="ARBA00037922"/>
    </source>
</evidence>